<proteinExistence type="predicted"/>
<dbReference type="Pfam" id="PF13855">
    <property type="entry name" value="LRR_8"/>
    <property type="match status" value="2"/>
</dbReference>
<dbReference type="InterPro" id="IPR001611">
    <property type="entry name" value="Leu-rich_rpt"/>
</dbReference>
<keyword evidence="2" id="KW-0677">Repeat</keyword>
<dbReference type="InterPro" id="IPR050216">
    <property type="entry name" value="LRR_domain-containing"/>
</dbReference>
<reference evidence="3" key="1">
    <citation type="submission" date="2023-10" db="EMBL/GenBank/DDBJ databases">
        <title>Chromosome-level genome of the transformable northern wattle, Acacia crassicarpa.</title>
        <authorList>
            <person name="Massaro I."/>
            <person name="Sinha N.R."/>
            <person name="Poethig S."/>
            <person name="Leichty A.R."/>
        </authorList>
    </citation>
    <scope>NUCLEOTIDE SEQUENCE</scope>
    <source>
        <strain evidence="3">Acra3RX</strain>
        <tissue evidence="3">Leaf</tissue>
    </source>
</reference>
<organism evidence="3 4">
    <name type="scientific">Acacia crassicarpa</name>
    <name type="common">northern wattle</name>
    <dbReference type="NCBI Taxonomy" id="499986"/>
    <lineage>
        <taxon>Eukaryota</taxon>
        <taxon>Viridiplantae</taxon>
        <taxon>Streptophyta</taxon>
        <taxon>Embryophyta</taxon>
        <taxon>Tracheophyta</taxon>
        <taxon>Spermatophyta</taxon>
        <taxon>Magnoliopsida</taxon>
        <taxon>eudicotyledons</taxon>
        <taxon>Gunneridae</taxon>
        <taxon>Pentapetalae</taxon>
        <taxon>rosids</taxon>
        <taxon>fabids</taxon>
        <taxon>Fabales</taxon>
        <taxon>Fabaceae</taxon>
        <taxon>Caesalpinioideae</taxon>
        <taxon>mimosoid clade</taxon>
        <taxon>Acacieae</taxon>
        <taxon>Acacia</taxon>
    </lineage>
</organism>
<evidence type="ECO:0000256" key="1">
    <source>
        <dbReference type="ARBA" id="ARBA00022614"/>
    </source>
</evidence>
<dbReference type="PROSITE" id="PS51450">
    <property type="entry name" value="LRR"/>
    <property type="match status" value="2"/>
</dbReference>
<dbReference type="EMBL" id="JAWXYG010000012">
    <property type="protein sequence ID" value="KAK4257760.1"/>
    <property type="molecule type" value="Genomic_DNA"/>
</dbReference>
<dbReference type="PANTHER" id="PTHR48051">
    <property type="match status" value="1"/>
</dbReference>
<dbReference type="SMART" id="SM00369">
    <property type="entry name" value="LRR_TYP"/>
    <property type="match status" value="8"/>
</dbReference>
<comment type="caution">
    <text evidence="3">The sequence shown here is derived from an EMBL/GenBank/DDBJ whole genome shotgun (WGS) entry which is preliminary data.</text>
</comment>
<dbReference type="InterPro" id="IPR032675">
    <property type="entry name" value="LRR_dom_sf"/>
</dbReference>
<gene>
    <name evidence="3" type="ORF">QN277_007305</name>
</gene>
<evidence type="ECO:0000256" key="2">
    <source>
        <dbReference type="ARBA" id="ARBA00022737"/>
    </source>
</evidence>
<sequence length="363" mass="40662">MMFEKQGVHGLLNNHVHGQPLMATKMKKKSDYDRKSKATMVQQQQKKLGIVDISGLSIDSLPNPSLNLATISNLNLSNNNLQSIPESLTARLLNVAVLDVHSNELTSLPNSIGCLSKLKSLDVSGNLLESLPKTIENCRALEELNANFNKLTKLPETIGFELVNLKKLSVNANKLVFLPHSTSHLTELRVLDVHLNCLRSLPDDFENLINLKTLNVSQNFQYLETLPYSVGLLLSLVELDVSYNRIKSLPESIGCLKRLEKLRVEGNPLTSPPKEVVKQGVDKVKEYLCHKLNSMHESPKKKSWVGKLVRCGTINRRCTRNNNGHTDHDFALGPQYRTMEGIGSPRLMAMFSPKRLFSPRRSV</sequence>
<name>A0AAE1IUF2_9FABA</name>
<dbReference type="Pfam" id="PF00560">
    <property type="entry name" value="LRR_1"/>
    <property type="match status" value="1"/>
</dbReference>
<dbReference type="Gene3D" id="3.80.10.10">
    <property type="entry name" value="Ribonuclease Inhibitor"/>
    <property type="match status" value="2"/>
</dbReference>
<accession>A0AAE1IUF2</accession>
<evidence type="ECO:0000313" key="4">
    <source>
        <dbReference type="Proteomes" id="UP001293593"/>
    </source>
</evidence>
<keyword evidence="4" id="KW-1185">Reference proteome</keyword>
<dbReference type="AlphaFoldDB" id="A0AAE1IUF2"/>
<evidence type="ECO:0000313" key="3">
    <source>
        <dbReference type="EMBL" id="KAK4257760.1"/>
    </source>
</evidence>
<dbReference type="Proteomes" id="UP001293593">
    <property type="component" value="Unassembled WGS sequence"/>
</dbReference>
<dbReference type="PANTHER" id="PTHR48051:SF1">
    <property type="entry name" value="RAS SUPPRESSOR PROTEIN 1"/>
    <property type="match status" value="1"/>
</dbReference>
<dbReference type="SUPFAM" id="SSF52058">
    <property type="entry name" value="L domain-like"/>
    <property type="match status" value="1"/>
</dbReference>
<keyword evidence="1" id="KW-0433">Leucine-rich repeat</keyword>
<protein>
    <submittedName>
        <fullName evidence="3">Uncharacterized protein</fullName>
    </submittedName>
</protein>
<dbReference type="InterPro" id="IPR003591">
    <property type="entry name" value="Leu-rich_rpt_typical-subtyp"/>
</dbReference>
<dbReference type="SMART" id="SM00364">
    <property type="entry name" value="LRR_BAC"/>
    <property type="match status" value="8"/>
</dbReference>
<dbReference type="GO" id="GO:0005737">
    <property type="term" value="C:cytoplasm"/>
    <property type="evidence" value="ECO:0007669"/>
    <property type="project" value="TreeGrafter"/>
</dbReference>